<accession>A0A556TTR0</accession>
<evidence type="ECO:0000313" key="6">
    <source>
        <dbReference type="Proteomes" id="UP000319801"/>
    </source>
</evidence>
<dbReference type="InterPro" id="IPR024079">
    <property type="entry name" value="MetalloPept_cat_dom_sf"/>
</dbReference>
<evidence type="ECO:0000256" key="2">
    <source>
        <dbReference type="SAM" id="MobiDB-lite"/>
    </source>
</evidence>
<dbReference type="PANTHER" id="PTHR19336">
    <property type="entry name" value="UNCHARACTERIZED DUF1167"/>
    <property type="match status" value="1"/>
</dbReference>
<feature type="compositionally biased region" description="Basic residues" evidence="2">
    <location>
        <begin position="245"/>
        <end position="263"/>
    </location>
</feature>
<comment type="caution">
    <text evidence="5">The sequence shown here is derived from an EMBL/GenBank/DDBJ whole genome shotgun (WGS) entry which is preliminary data.</text>
</comment>
<feature type="domain" description="Cep57 centrosome localisation" evidence="4">
    <location>
        <begin position="184"/>
        <end position="238"/>
    </location>
</feature>
<name>A0A556TTR0_BAGYA</name>
<evidence type="ECO:0000259" key="3">
    <source>
        <dbReference type="Pfam" id="PF05649"/>
    </source>
</evidence>
<dbReference type="GO" id="GO:0008017">
    <property type="term" value="F:microtubule binding"/>
    <property type="evidence" value="ECO:0007669"/>
    <property type="project" value="TreeGrafter"/>
</dbReference>
<evidence type="ECO:0000256" key="1">
    <source>
        <dbReference type="SAM" id="Coils"/>
    </source>
</evidence>
<dbReference type="GO" id="GO:0043015">
    <property type="term" value="F:gamma-tubulin binding"/>
    <property type="evidence" value="ECO:0007669"/>
    <property type="project" value="InterPro"/>
</dbReference>
<dbReference type="GO" id="GO:0005813">
    <property type="term" value="C:centrosome"/>
    <property type="evidence" value="ECO:0007669"/>
    <property type="project" value="TreeGrafter"/>
</dbReference>
<dbReference type="Proteomes" id="UP000319801">
    <property type="component" value="Unassembled WGS sequence"/>
</dbReference>
<dbReference type="OrthoDB" id="8957396at2759"/>
<dbReference type="InterPro" id="IPR008753">
    <property type="entry name" value="Peptidase_M13_N"/>
</dbReference>
<protein>
    <submittedName>
        <fullName evidence="5">Centrosomal protein of 57 kDa</fullName>
    </submittedName>
</protein>
<dbReference type="AlphaFoldDB" id="A0A556TTR0"/>
<feature type="region of interest" description="Disordered" evidence="2">
    <location>
        <begin position="243"/>
        <end position="265"/>
    </location>
</feature>
<reference evidence="5 6" key="1">
    <citation type="journal article" date="2019" name="Genome Biol. Evol.">
        <title>Whole-Genome Sequencing of the Giant Devil Catfish, Bagarius yarrelli.</title>
        <authorList>
            <person name="Jiang W."/>
            <person name="Lv Y."/>
            <person name="Cheng L."/>
            <person name="Yang K."/>
            <person name="Chao B."/>
            <person name="Wang X."/>
            <person name="Li Y."/>
            <person name="Pan X."/>
            <person name="You X."/>
            <person name="Zhang Y."/>
            <person name="Yang J."/>
            <person name="Li J."/>
            <person name="Zhang X."/>
            <person name="Liu S."/>
            <person name="Sun C."/>
            <person name="Yang J."/>
            <person name="Shi Q."/>
        </authorList>
    </citation>
    <scope>NUCLEOTIDE SEQUENCE [LARGE SCALE GENOMIC DNA]</scope>
    <source>
        <strain evidence="5">JWS20170419001</strain>
        <tissue evidence="5">Muscle</tissue>
    </source>
</reference>
<gene>
    <name evidence="5" type="ORF">Baya_5129</name>
</gene>
<dbReference type="PANTHER" id="PTHR19336:SF11">
    <property type="entry name" value="CENTROSOMAL PROTEIN OF 57 KDA"/>
    <property type="match status" value="1"/>
</dbReference>
<keyword evidence="1" id="KW-0175">Coiled coil</keyword>
<dbReference type="Gene3D" id="3.40.390.10">
    <property type="entry name" value="Collagenase (Catalytic Domain)"/>
    <property type="match status" value="1"/>
</dbReference>
<proteinExistence type="predicted"/>
<evidence type="ECO:0000259" key="4">
    <source>
        <dbReference type="Pfam" id="PF14073"/>
    </source>
</evidence>
<dbReference type="GO" id="GO:0006508">
    <property type="term" value="P:proteolysis"/>
    <property type="evidence" value="ECO:0007669"/>
    <property type="project" value="InterPro"/>
</dbReference>
<dbReference type="Pfam" id="PF14073">
    <property type="entry name" value="Cep57_CLD"/>
    <property type="match status" value="1"/>
</dbReference>
<sequence>MTGRLQVQDLVEDIKHSLDIRLQELDWMDEETKEAARAKFSQQEFSSRLSMIRNSHSEYYLKLLLNRCSESLMLYKADPSDGSHQSFTALSAAPPHRPMFPRRSSVENQTNRGAAENSVVMVTTVILYLTAGVSKSTEHQLDEETEDKSKPIIVFFLHQGDGMQCILGDGFSGRDPERRYVFVMKLEQEYRRLSHTQSNAEVKIRELEYKLQEEEHHRKLIQDKAAQLQTGLEANRILIESVSTRPHRTAKSSKKKPSSKQHNRQLCNEHVLGANGKGDLEHQSGSSSSSSCSEELSELLQALQDEFARISLRAVLTDCGRIWNVSWRTW</sequence>
<feature type="coiled-coil region" evidence="1">
    <location>
        <begin position="183"/>
        <end position="224"/>
    </location>
</feature>
<dbReference type="EMBL" id="VCAZ01000018">
    <property type="protein sequence ID" value="TSK67152.1"/>
    <property type="molecule type" value="Genomic_DNA"/>
</dbReference>
<dbReference type="GO" id="GO:0042802">
    <property type="term" value="F:identical protein binding"/>
    <property type="evidence" value="ECO:0007669"/>
    <property type="project" value="InterPro"/>
</dbReference>
<organism evidence="5 6">
    <name type="scientific">Bagarius yarrelli</name>
    <name type="common">Goonch</name>
    <name type="synonym">Bagrus yarrelli</name>
    <dbReference type="NCBI Taxonomy" id="175774"/>
    <lineage>
        <taxon>Eukaryota</taxon>
        <taxon>Metazoa</taxon>
        <taxon>Chordata</taxon>
        <taxon>Craniata</taxon>
        <taxon>Vertebrata</taxon>
        <taxon>Euteleostomi</taxon>
        <taxon>Actinopterygii</taxon>
        <taxon>Neopterygii</taxon>
        <taxon>Teleostei</taxon>
        <taxon>Ostariophysi</taxon>
        <taxon>Siluriformes</taxon>
        <taxon>Sisoridae</taxon>
        <taxon>Sisorinae</taxon>
        <taxon>Bagarius</taxon>
    </lineage>
</organism>
<keyword evidence="6" id="KW-1185">Reference proteome</keyword>
<evidence type="ECO:0000313" key="5">
    <source>
        <dbReference type="EMBL" id="TSK67152.1"/>
    </source>
</evidence>
<dbReference type="SUPFAM" id="SSF55486">
    <property type="entry name" value="Metalloproteases ('zincins'), catalytic domain"/>
    <property type="match status" value="1"/>
</dbReference>
<dbReference type="InterPro" id="IPR051756">
    <property type="entry name" value="Centrosomal_MT-associated"/>
</dbReference>
<feature type="domain" description="Peptidase M13 N-terminal" evidence="3">
    <location>
        <begin position="6"/>
        <end position="41"/>
    </location>
</feature>
<dbReference type="GO" id="GO:0008237">
    <property type="term" value="F:metallopeptidase activity"/>
    <property type="evidence" value="ECO:0007669"/>
    <property type="project" value="InterPro"/>
</dbReference>
<dbReference type="InterPro" id="IPR025913">
    <property type="entry name" value="Cep57_CLD"/>
</dbReference>
<dbReference type="Pfam" id="PF05649">
    <property type="entry name" value="Peptidase_M13_N"/>
    <property type="match status" value="1"/>
</dbReference>